<feature type="region of interest" description="Disordered" evidence="1">
    <location>
        <begin position="248"/>
        <end position="269"/>
    </location>
</feature>
<dbReference type="Proteomes" id="UP000799437">
    <property type="component" value="Unassembled WGS sequence"/>
</dbReference>
<dbReference type="PANTHER" id="PTHR43991:SF12">
    <property type="entry name" value="WD REPEAT PROTEIN (AFU_ORTHOLOGUE AFUA_8G05640)"/>
    <property type="match status" value="1"/>
</dbReference>
<dbReference type="InterPro" id="IPR036322">
    <property type="entry name" value="WD40_repeat_dom_sf"/>
</dbReference>
<keyword evidence="3" id="KW-1185">Reference proteome</keyword>
<evidence type="ECO:0000313" key="2">
    <source>
        <dbReference type="EMBL" id="KAF2754160.1"/>
    </source>
</evidence>
<dbReference type="OrthoDB" id="20669at2759"/>
<gene>
    <name evidence="2" type="ORF">EJ05DRAFT_520928</name>
</gene>
<dbReference type="GeneID" id="54489806"/>
<proteinExistence type="predicted"/>
<sequence length="645" mass="71796">MGDLSRELVSVLSQSSIPDLDSVDHLLAAHLGELEKESVDDGLESSVAQVDEAMESQPWLEALEIDAFDLEYFASGHDTDEIHTPPLWHTHPIAHSQFWQSLEAAIGTTPSHYGIQAEYVTLTPSLIDNSFGSGIQFSPSPSNFIAFTTPAAHGDIPVVPENSHKRTFREFLHDWRIYRLPNPPTPVACHCSEGQCVGGCISPGIALSEIRADRDDSYDNQGIDWVKLNTTRRNARQVRPRIMSAHLHDADRGEFNERQRRASQERPDDTERFFKFRKLSRKHKPFVNHYQLLNMIASTSANDVYYATQSDRRAKIMRTDTSEKATCVMELSNGPLGRFSTTCLSASKDVLVAGSFEGSYAYTYLDTHIGSKHVMGQVTATHNGITNHAHTFPDRRNTSTQAAFCSNDSTLRTLDCATNRFTNVFTYDFLINCAATSPDGQMRLIVGDATGGPAECVAKSYITRTDNGRPIKALLHHKDADAFACAWADDGITFATAAQDHYVLVYDARRWDMPMARIQSKMSVPRVLCFSPIGSGRRTLFIAEADDFVSIVDARTWKNAQVLDSFGALGGMSLTPDGQSLFVANVDSTVGGLMEYQRCDVGDQWGVRGDEMWDWMGEDDVGSHRSTVRNWRQRRNVGMDCDIVV</sequence>
<dbReference type="AlphaFoldDB" id="A0A6A6VWZ3"/>
<reference evidence="2" key="1">
    <citation type="journal article" date="2020" name="Stud. Mycol.">
        <title>101 Dothideomycetes genomes: a test case for predicting lifestyles and emergence of pathogens.</title>
        <authorList>
            <person name="Haridas S."/>
            <person name="Albert R."/>
            <person name="Binder M."/>
            <person name="Bloem J."/>
            <person name="Labutti K."/>
            <person name="Salamov A."/>
            <person name="Andreopoulos B."/>
            <person name="Baker S."/>
            <person name="Barry K."/>
            <person name="Bills G."/>
            <person name="Bluhm B."/>
            <person name="Cannon C."/>
            <person name="Castanera R."/>
            <person name="Culley D."/>
            <person name="Daum C."/>
            <person name="Ezra D."/>
            <person name="Gonzalez J."/>
            <person name="Henrissat B."/>
            <person name="Kuo A."/>
            <person name="Liang C."/>
            <person name="Lipzen A."/>
            <person name="Lutzoni F."/>
            <person name="Magnuson J."/>
            <person name="Mondo S."/>
            <person name="Nolan M."/>
            <person name="Ohm R."/>
            <person name="Pangilinan J."/>
            <person name="Park H.-J."/>
            <person name="Ramirez L."/>
            <person name="Alfaro M."/>
            <person name="Sun H."/>
            <person name="Tritt A."/>
            <person name="Yoshinaga Y."/>
            <person name="Zwiers L.-H."/>
            <person name="Turgeon B."/>
            <person name="Goodwin S."/>
            <person name="Spatafora J."/>
            <person name="Crous P."/>
            <person name="Grigoriev I."/>
        </authorList>
    </citation>
    <scope>NUCLEOTIDE SEQUENCE</scope>
    <source>
        <strain evidence="2">CBS 121739</strain>
    </source>
</reference>
<accession>A0A6A6VWZ3</accession>
<dbReference type="RefSeq" id="XP_033596611.1">
    <property type="nucleotide sequence ID" value="XM_033748752.1"/>
</dbReference>
<dbReference type="PANTHER" id="PTHR43991">
    <property type="entry name" value="WD REPEAT PROTEIN (AFU_ORTHOLOGUE AFUA_8G05640)-RELATED"/>
    <property type="match status" value="1"/>
</dbReference>
<dbReference type="Gene3D" id="2.130.10.10">
    <property type="entry name" value="YVTN repeat-like/Quinoprotein amine dehydrogenase"/>
    <property type="match status" value="2"/>
</dbReference>
<name>A0A6A6VWZ3_9PEZI</name>
<protein>
    <submittedName>
        <fullName evidence="2">WD40 repeat-like protein</fullName>
    </submittedName>
</protein>
<evidence type="ECO:0000256" key="1">
    <source>
        <dbReference type="SAM" id="MobiDB-lite"/>
    </source>
</evidence>
<organism evidence="2 3">
    <name type="scientific">Pseudovirgaria hyperparasitica</name>
    <dbReference type="NCBI Taxonomy" id="470096"/>
    <lineage>
        <taxon>Eukaryota</taxon>
        <taxon>Fungi</taxon>
        <taxon>Dikarya</taxon>
        <taxon>Ascomycota</taxon>
        <taxon>Pezizomycotina</taxon>
        <taxon>Dothideomycetes</taxon>
        <taxon>Dothideomycetes incertae sedis</taxon>
        <taxon>Acrospermales</taxon>
        <taxon>Acrospermaceae</taxon>
        <taxon>Pseudovirgaria</taxon>
    </lineage>
</organism>
<dbReference type="EMBL" id="ML996581">
    <property type="protein sequence ID" value="KAF2754160.1"/>
    <property type="molecule type" value="Genomic_DNA"/>
</dbReference>
<dbReference type="SUPFAM" id="SSF50978">
    <property type="entry name" value="WD40 repeat-like"/>
    <property type="match status" value="1"/>
</dbReference>
<dbReference type="InterPro" id="IPR015943">
    <property type="entry name" value="WD40/YVTN_repeat-like_dom_sf"/>
</dbReference>
<evidence type="ECO:0000313" key="3">
    <source>
        <dbReference type="Proteomes" id="UP000799437"/>
    </source>
</evidence>